<dbReference type="RefSeq" id="WP_078499764.1">
    <property type="nucleotide sequence ID" value="NZ_MSZX01000006.1"/>
</dbReference>
<reference evidence="2 3" key="1">
    <citation type="submission" date="2017-01" db="EMBL/GenBank/DDBJ databases">
        <title>Genome analysis of Paenibacillus selenitrireducens ES3-24.</title>
        <authorList>
            <person name="Xu D."/>
            <person name="Yao R."/>
            <person name="Zheng S."/>
        </authorList>
    </citation>
    <scope>NUCLEOTIDE SEQUENCE [LARGE SCALE GENOMIC DNA]</scope>
    <source>
        <strain evidence="2 3">ES3-24</strain>
    </source>
</reference>
<keyword evidence="3" id="KW-1185">Reference proteome</keyword>
<protein>
    <recommendedName>
        <fullName evidence="4">Rho termination factor N-terminal domain-containing protein</fullName>
    </recommendedName>
</protein>
<name>A0A1T2XAL9_9BACL</name>
<comment type="caution">
    <text evidence="2">The sequence shown here is derived from an EMBL/GenBank/DDBJ whole genome shotgun (WGS) entry which is preliminary data.</text>
</comment>
<dbReference type="Proteomes" id="UP000190188">
    <property type="component" value="Unassembled WGS sequence"/>
</dbReference>
<evidence type="ECO:0000313" key="2">
    <source>
        <dbReference type="EMBL" id="OPA76746.1"/>
    </source>
</evidence>
<gene>
    <name evidence="2" type="ORF">BVG16_16375</name>
</gene>
<dbReference type="STRING" id="1324314.BVG16_16375"/>
<dbReference type="EMBL" id="MSZX01000006">
    <property type="protein sequence ID" value="OPA76746.1"/>
    <property type="molecule type" value="Genomic_DNA"/>
</dbReference>
<dbReference type="OrthoDB" id="1860653at2"/>
<evidence type="ECO:0000313" key="3">
    <source>
        <dbReference type="Proteomes" id="UP000190188"/>
    </source>
</evidence>
<organism evidence="2 3">
    <name type="scientific">Paenibacillus selenitireducens</name>
    <dbReference type="NCBI Taxonomy" id="1324314"/>
    <lineage>
        <taxon>Bacteria</taxon>
        <taxon>Bacillati</taxon>
        <taxon>Bacillota</taxon>
        <taxon>Bacilli</taxon>
        <taxon>Bacillales</taxon>
        <taxon>Paenibacillaceae</taxon>
        <taxon>Paenibacillus</taxon>
    </lineage>
</organism>
<accession>A0A1T2XAL9</accession>
<dbReference type="AlphaFoldDB" id="A0A1T2XAL9"/>
<proteinExistence type="predicted"/>
<evidence type="ECO:0000256" key="1">
    <source>
        <dbReference type="SAM" id="MobiDB-lite"/>
    </source>
</evidence>
<sequence length="134" mass="14409">MIKVIQGVYGFRDGAVLRPKTINDEPFELSPLEEQRLVARGVAEYVQVHTDGSTSAVVGIPKYDAEMKADELRAIGKLCGLSFKAGTSKVEMVAAIDAFLAEQDKVESSTVGTHAEPGDDNEELPSFNPAEAVQ</sequence>
<feature type="region of interest" description="Disordered" evidence="1">
    <location>
        <begin position="105"/>
        <end position="134"/>
    </location>
</feature>
<evidence type="ECO:0008006" key="4">
    <source>
        <dbReference type="Google" id="ProtNLM"/>
    </source>
</evidence>